<accession>A0AAU7FES8</accession>
<dbReference type="PANTHER" id="PTHR31299:SF0">
    <property type="entry name" value="ESTERASE, PUTATIVE (AFU_ORTHOLOGUE AFUA_1G05850)-RELATED"/>
    <property type="match status" value="1"/>
</dbReference>
<organism evidence="1">
    <name type="scientific">Chitinibacter mangrovi</name>
    <dbReference type="NCBI Taxonomy" id="3153927"/>
    <lineage>
        <taxon>Bacteria</taxon>
        <taxon>Pseudomonadati</taxon>
        <taxon>Pseudomonadota</taxon>
        <taxon>Betaproteobacteria</taxon>
        <taxon>Neisseriales</taxon>
        <taxon>Chitinibacteraceae</taxon>
        <taxon>Chitinibacter</taxon>
    </lineage>
</organism>
<dbReference type="Gene3D" id="3.30.1870.10">
    <property type="entry name" value="EreA-like, domain 2"/>
    <property type="match status" value="1"/>
</dbReference>
<dbReference type="Gene3D" id="1.20.1440.30">
    <property type="entry name" value="Biosynthetic Protein domain"/>
    <property type="match status" value="1"/>
</dbReference>
<sequence>MSTEDGTAVSTAFNGIKYEILLPNSVLNWVKASASPVRSITASAADDFADLAPFGAAVGDARIVSLTEDTHGDANAYELMNRQVQYLHQKKGFDVLIIESAMFDTDAVWRSATMKGANLLDLAPGRLFFMYSKVDSARKVLRYVDEQKFSPRPLTLAGFDEPAGGDTSIKELVPALTQFLNARGSALPADPAWGNFASVANQAAALTITDKTNTSTFFAMADRVKAEICPAGKPVSSNLREDPSWWCLQVNGLIAAAQRLPIIAKTQLTPRKDPREVQMAANALWLVTQLYPNKKIIFWANSQHGLRTYQDRCIVEETTCGANEVQVATGSMSMISGQLGKSLYVVKNTPLSGSISVFESDNTWPISNLPENILLSLNKLGINQAFINAPTDQNVLTKLNYVNVLRPDASKMYTQPILGAEMDGLFVYPRAVPAVKLDLPVVPLP</sequence>
<dbReference type="Gene3D" id="3.40.1660.10">
    <property type="entry name" value="EreA-like (biosynthetic domain)"/>
    <property type="match status" value="1"/>
</dbReference>
<evidence type="ECO:0000313" key="1">
    <source>
        <dbReference type="EMBL" id="XBM02143.1"/>
    </source>
</evidence>
<name>A0AAU7FES8_9NEIS</name>
<dbReference type="EMBL" id="CP157355">
    <property type="protein sequence ID" value="XBM02143.1"/>
    <property type="molecule type" value="Genomic_DNA"/>
</dbReference>
<dbReference type="InterPro" id="IPR052036">
    <property type="entry name" value="Hydrolase/PRTase-associated"/>
</dbReference>
<dbReference type="RefSeq" id="WP_348946417.1">
    <property type="nucleotide sequence ID" value="NZ_CP157355.1"/>
</dbReference>
<dbReference type="Pfam" id="PF05139">
    <property type="entry name" value="Erythro_esteras"/>
    <property type="match status" value="1"/>
</dbReference>
<dbReference type="PANTHER" id="PTHR31299">
    <property type="entry name" value="ESTERASE, PUTATIVE (AFU_ORTHOLOGUE AFUA_1G05850)-RELATED"/>
    <property type="match status" value="1"/>
</dbReference>
<dbReference type="InterPro" id="IPR007815">
    <property type="entry name" value="Emycin_Estase"/>
</dbReference>
<protein>
    <submittedName>
        <fullName evidence="1">Erythromycin esterase family protein</fullName>
    </submittedName>
</protein>
<reference evidence="1" key="1">
    <citation type="submission" date="2024-05" db="EMBL/GenBank/DDBJ databases">
        <authorList>
            <person name="Yang L."/>
            <person name="Pan L."/>
        </authorList>
    </citation>
    <scope>NUCLEOTIDE SEQUENCE</scope>
    <source>
        <strain evidence="1">FCG-7</strain>
    </source>
</reference>
<dbReference type="SUPFAM" id="SSF159501">
    <property type="entry name" value="EreA/ChaN-like"/>
    <property type="match status" value="1"/>
</dbReference>
<dbReference type="KEGG" id="cmav:ABHF33_07725"/>
<gene>
    <name evidence="1" type="ORF">ABHF33_07725</name>
</gene>
<proteinExistence type="predicted"/>
<dbReference type="AlphaFoldDB" id="A0AAU7FES8"/>